<name>A0A6A5K6R0_9PLEO</name>
<evidence type="ECO:0000256" key="1">
    <source>
        <dbReference type="SAM" id="MobiDB-lite"/>
    </source>
</evidence>
<reference evidence="2" key="1">
    <citation type="submission" date="2020-01" db="EMBL/GenBank/DDBJ databases">
        <authorList>
            <consortium name="DOE Joint Genome Institute"/>
            <person name="Haridas S."/>
            <person name="Albert R."/>
            <person name="Binder M."/>
            <person name="Bloem J."/>
            <person name="Labutti K."/>
            <person name="Salamov A."/>
            <person name="Andreopoulos B."/>
            <person name="Baker S.E."/>
            <person name="Barry K."/>
            <person name="Bills G."/>
            <person name="Bluhm B.H."/>
            <person name="Cannon C."/>
            <person name="Castanera R."/>
            <person name="Culley D.E."/>
            <person name="Daum C."/>
            <person name="Ezra D."/>
            <person name="Gonzalez J.B."/>
            <person name="Henrissat B."/>
            <person name="Kuo A."/>
            <person name="Liang C."/>
            <person name="Lipzen A."/>
            <person name="Lutzoni F."/>
            <person name="Magnuson J."/>
            <person name="Mondo S."/>
            <person name="Nolan M."/>
            <person name="Ohm R."/>
            <person name="Pangilinan J."/>
            <person name="Park H.-J."/>
            <person name="Ramirez L."/>
            <person name="Alfaro M."/>
            <person name="Sun H."/>
            <person name="Tritt A."/>
            <person name="Yoshinaga Y."/>
            <person name="Zwiers L.-H."/>
            <person name="Turgeon B.G."/>
            <person name="Goodwin S.B."/>
            <person name="Spatafora J.W."/>
            <person name="Crous P.W."/>
            <person name="Grigoriev I.V."/>
        </authorList>
    </citation>
    <scope>NUCLEOTIDE SEQUENCE</scope>
    <source>
        <strain evidence="2">P77</strain>
    </source>
</reference>
<evidence type="ECO:0000313" key="3">
    <source>
        <dbReference type="Proteomes" id="UP000800040"/>
    </source>
</evidence>
<evidence type="ECO:0000313" key="2">
    <source>
        <dbReference type="EMBL" id="KAF1833435.1"/>
    </source>
</evidence>
<dbReference type="EMBL" id="ML975318">
    <property type="protein sequence ID" value="KAF1833435.1"/>
    <property type="molecule type" value="Genomic_DNA"/>
</dbReference>
<keyword evidence="3" id="KW-1185">Reference proteome</keyword>
<organism evidence="2 3">
    <name type="scientific">Decorospora gaudefroyi</name>
    <dbReference type="NCBI Taxonomy" id="184978"/>
    <lineage>
        <taxon>Eukaryota</taxon>
        <taxon>Fungi</taxon>
        <taxon>Dikarya</taxon>
        <taxon>Ascomycota</taxon>
        <taxon>Pezizomycotina</taxon>
        <taxon>Dothideomycetes</taxon>
        <taxon>Pleosporomycetidae</taxon>
        <taxon>Pleosporales</taxon>
        <taxon>Pleosporineae</taxon>
        <taxon>Pleosporaceae</taxon>
        <taxon>Decorospora</taxon>
    </lineage>
</organism>
<feature type="compositionally biased region" description="Polar residues" evidence="1">
    <location>
        <begin position="14"/>
        <end position="34"/>
    </location>
</feature>
<protein>
    <submittedName>
        <fullName evidence="2">Uncharacterized protein</fullName>
    </submittedName>
</protein>
<gene>
    <name evidence="2" type="ORF">BDW02DRAFT_379434</name>
</gene>
<feature type="region of interest" description="Disordered" evidence="1">
    <location>
        <begin position="1"/>
        <end position="50"/>
    </location>
</feature>
<dbReference type="AlphaFoldDB" id="A0A6A5K6R0"/>
<accession>A0A6A5K6R0</accession>
<dbReference type="Proteomes" id="UP000800040">
    <property type="component" value="Unassembled WGS sequence"/>
</dbReference>
<sequence>MPSEHTTTKKRASAGSSSANKRARGTASQPILINSQPQLPAAPPSPSSLPIMNTLQALTSAPHLSFWQQYNVRGDGEELGLAATIRWTRRCSPTSSLTLGTWWIHGTTAEKLNPRNPIQLS</sequence>
<proteinExistence type="predicted"/>